<sequence>MTIKKTLLAATVLASLALSGTVLAEVPLVPKAMARSCSKARC</sequence>
<dbReference type="Proteomes" id="UP000270487">
    <property type="component" value="Chromosome"/>
</dbReference>
<name>A0A448SAB9_SERFO</name>
<dbReference type="EMBL" id="LR134492">
    <property type="protein sequence ID" value="VEI64655.1"/>
    <property type="molecule type" value="Genomic_DNA"/>
</dbReference>
<feature type="chain" id="PRO_5019261916" evidence="1">
    <location>
        <begin position="25"/>
        <end position="42"/>
    </location>
</feature>
<protein>
    <submittedName>
        <fullName evidence="2">Uncharacterized protein</fullName>
    </submittedName>
</protein>
<gene>
    <name evidence="2" type="ORF">NCTC13193_01216</name>
</gene>
<dbReference type="AlphaFoldDB" id="A0A448SAB9"/>
<evidence type="ECO:0000313" key="3">
    <source>
        <dbReference type="Proteomes" id="UP000270487"/>
    </source>
</evidence>
<keyword evidence="1" id="KW-0732">Signal</keyword>
<proteinExistence type="predicted"/>
<evidence type="ECO:0000313" key="2">
    <source>
        <dbReference type="EMBL" id="VEI64655.1"/>
    </source>
</evidence>
<reference evidence="2 3" key="1">
    <citation type="submission" date="2018-12" db="EMBL/GenBank/DDBJ databases">
        <authorList>
            <consortium name="Pathogen Informatics"/>
        </authorList>
    </citation>
    <scope>NUCLEOTIDE SEQUENCE [LARGE SCALE GENOMIC DNA]</scope>
    <source>
        <strain evidence="2 3">NCTC13193</strain>
    </source>
</reference>
<accession>A0A448SAB9</accession>
<evidence type="ECO:0000256" key="1">
    <source>
        <dbReference type="SAM" id="SignalP"/>
    </source>
</evidence>
<organism evidence="2 3">
    <name type="scientific">Serratia fonticola</name>
    <dbReference type="NCBI Taxonomy" id="47917"/>
    <lineage>
        <taxon>Bacteria</taxon>
        <taxon>Pseudomonadati</taxon>
        <taxon>Pseudomonadota</taxon>
        <taxon>Gammaproteobacteria</taxon>
        <taxon>Enterobacterales</taxon>
        <taxon>Yersiniaceae</taxon>
        <taxon>Serratia</taxon>
    </lineage>
</organism>
<feature type="signal peptide" evidence="1">
    <location>
        <begin position="1"/>
        <end position="24"/>
    </location>
</feature>